<dbReference type="PANTHER" id="PTHR43463">
    <property type="entry name" value="NICOTINATE-NUCLEOTIDE--DIMETHYLBENZIMIDAZOLE PHOSPHORIBOSYLTRANSFERASE"/>
    <property type="match status" value="1"/>
</dbReference>
<dbReference type="AlphaFoldDB" id="A0A1M7YBW9"/>
<sequence>MGLLETTKEKIFPQDSEARDHAKARLDNLALPHWSLGDLMDMAIELAGMTQTVTPKIRKKAIVTMAGDHGVVAEGVSKFPSEVTPQMVYNFVRGGAGINALCRQAKADVFVVDMGVASDLSELATAGKIIDKKIGFGTNNIAVGPAMSDAMARKAIEAGIDVANTLSKEYDLFGTGDMGIGNTTPSTAIAAVCTGKDVAELTGRGTGLNDEQLQHKMNIVRKSIEVNKPDPKNGLDILAKVGGFEIGGIAGLIIGAAANRKPVLVDGFISTAGALVAYKIEPFIRDYLIFSHRSVEPGHKHMQELLGCKKPLLDLNFRLGEGTGAALAMNIVEASIAVLTEVLTFEEAAVAGADK</sequence>
<evidence type="ECO:0000256" key="7">
    <source>
        <dbReference type="ARBA" id="ARBA00022679"/>
    </source>
</evidence>
<evidence type="ECO:0000256" key="8">
    <source>
        <dbReference type="ARBA" id="ARBA00030686"/>
    </source>
</evidence>
<dbReference type="RefSeq" id="WP_073614739.1">
    <property type="nucleotide sequence ID" value="NZ_FRFE01000017.1"/>
</dbReference>
<comment type="function">
    <text evidence="10">Catalyzes the synthesis of alpha-ribazole-5'-phosphate from nicotinate mononucleotide (NAMN) and 5,6-dimethylbenzimidazole (DMB).</text>
</comment>
<comment type="catalytic activity">
    <reaction evidence="9 10">
        <text>5,6-dimethylbenzimidazole + nicotinate beta-D-ribonucleotide = alpha-ribazole 5'-phosphate + nicotinate + H(+)</text>
        <dbReference type="Rhea" id="RHEA:11196"/>
        <dbReference type="ChEBI" id="CHEBI:15378"/>
        <dbReference type="ChEBI" id="CHEBI:15890"/>
        <dbReference type="ChEBI" id="CHEBI:32544"/>
        <dbReference type="ChEBI" id="CHEBI:57502"/>
        <dbReference type="ChEBI" id="CHEBI:57918"/>
        <dbReference type="EC" id="2.4.2.21"/>
    </reaction>
</comment>
<evidence type="ECO:0000256" key="2">
    <source>
        <dbReference type="ARBA" id="ARBA00007110"/>
    </source>
</evidence>
<keyword evidence="6 10" id="KW-0328">Glycosyltransferase</keyword>
<evidence type="ECO:0000256" key="9">
    <source>
        <dbReference type="ARBA" id="ARBA00047340"/>
    </source>
</evidence>
<comment type="similarity">
    <text evidence="2 10">Belongs to the CobT family.</text>
</comment>
<dbReference type="InterPro" id="IPR003200">
    <property type="entry name" value="Nict_dMeBzImd_PRibTrfase"/>
</dbReference>
<dbReference type="OrthoDB" id="9781491at2"/>
<dbReference type="InterPro" id="IPR017846">
    <property type="entry name" value="Nict_dMeBzImd_PRibTrfase_bact"/>
</dbReference>
<dbReference type="PANTHER" id="PTHR43463:SF1">
    <property type="entry name" value="NICOTINATE-NUCLEOTIDE--DIMETHYLBENZIMIDAZOLE PHOSPHORIBOSYLTRANSFERASE"/>
    <property type="match status" value="1"/>
</dbReference>
<feature type="active site" description="Proton acceptor" evidence="10">
    <location>
        <position position="321"/>
    </location>
</feature>
<dbReference type="SUPFAM" id="SSF52733">
    <property type="entry name" value="Nicotinate mononucleotide:5,6-dimethylbenzimidazole phosphoribosyltransferase (CobT)"/>
    <property type="match status" value="1"/>
</dbReference>
<dbReference type="GO" id="GO:0009236">
    <property type="term" value="P:cobalamin biosynthetic process"/>
    <property type="evidence" value="ECO:0007669"/>
    <property type="project" value="UniProtKB-UniRule"/>
</dbReference>
<dbReference type="InterPro" id="IPR023195">
    <property type="entry name" value="Nict_dMeBzImd_PRibTrfase_N"/>
</dbReference>
<dbReference type="STRING" id="1121416.SAMN02745220_03267"/>
<evidence type="ECO:0000256" key="6">
    <source>
        <dbReference type="ARBA" id="ARBA00022676"/>
    </source>
</evidence>
<dbReference type="EMBL" id="FRFE01000017">
    <property type="protein sequence ID" value="SHO50125.1"/>
    <property type="molecule type" value="Genomic_DNA"/>
</dbReference>
<evidence type="ECO:0000313" key="12">
    <source>
        <dbReference type="Proteomes" id="UP000184603"/>
    </source>
</evidence>
<reference evidence="11 12" key="1">
    <citation type="submission" date="2016-12" db="EMBL/GenBank/DDBJ databases">
        <authorList>
            <person name="Song W.-J."/>
            <person name="Kurnit D.M."/>
        </authorList>
    </citation>
    <scope>NUCLEOTIDE SEQUENCE [LARGE SCALE GENOMIC DNA]</scope>
    <source>
        <strain evidence="11 12">DSM 18488</strain>
    </source>
</reference>
<evidence type="ECO:0000256" key="4">
    <source>
        <dbReference type="ARBA" id="ARBA00015486"/>
    </source>
</evidence>
<comment type="pathway">
    <text evidence="1 10">Nucleoside biosynthesis; alpha-ribazole biosynthesis; alpha-ribazole from 5,6-dimethylbenzimidazole: step 1/2.</text>
</comment>
<evidence type="ECO:0000256" key="5">
    <source>
        <dbReference type="ARBA" id="ARBA00022573"/>
    </source>
</evidence>
<dbReference type="InterPro" id="IPR036087">
    <property type="entry name" value="Nict_dMeBzImd_PRibTrfase_sf"/>
</dbReference>
<dbReference type="FunFam" id="3.40.50.10210:FF:000001">
    <property type="entry name" value="Nicotinate-nucleotide--dimethylbenzimidazole phosphoribosyltransferase"/>
    <property type="match status" value="1"/>
</dbReference>
<name>A0A1M7YBW9_9BACT</name>
<dbReference type="UniPathway" id="UPA00061">
    <property type="reaction ID" value="UER00516"/>
</dbReference>
<evidence type="ECO:0000313" key="11">
    <source>
        <dbReference type="EMBL" id="SHO50125.1"/>
    </source>
</evidence>
<dbReference type="Pfam" id="PF02277">
    <property type="entry name" value="DBI_PRT"/>
    <property type="match status" value="1"/>
</dbReference>
<dbReference type="EC" id="2.4.2.21" evidence="3 10"/>
<evidence type="ECO:0000256" key="3">
    <source>
        <dbReference type="ARBA" id="ARBA00011991"/>
    </source>
</evidence>
<dbReference type="Proteomes" id="UP000184603">
    <property type="component" value="Unassembled WGS sequence"/>
</dbReference>
<evidence type="ECO:0000256" key="1">
    <source>
        <dbReference type="ARBA" id="ARBA00005049"/>
    </source>
</evidence>
<dbReference type="GO" id="GO:0008939">
    <property type="term" value="F:nicotinate-nucleotide-dimethylbenzimidazole phosphoribosyltransferase activity"/>
    <property type="evidence" value="ECO:0007669"/>
    <property type="project" value="UniProtKB-UniRule"/>
</dbReference>
<dbReference type="NCBIfam" id="NF000996">
    <property type="entry name" value="PRK00105.1"/>
    <property type="match status" value="1"/>
</dbReference>
<accession>A0A1M7YBW9</accession>
<dbReference type="HAMAP" id="MF_00230">
    <property type="entry name" value="CobT"/>
    <property type="match status" value="1"/>
</dbReference>
<evidence type="ECO:0000256" key="10">
    <source>
        <dbReference type="HAMAP-Rule" id="MF_00230"/>
    </source>
</evidence>
<proteinExistence type="inferred from homology"/>
<dbReference type="Gene3D" id="1.10.1610.10">
    <property type="match status" value="1"/>
</dbReference>
<gene>
    <name evidence="10" type="primary">cobT</name>
    <name evidence="11" type="ORF">SAMN02745220_03267</name>
</gene>
<dbReference type="Gene3D" id="3.40.50.10210">
    <property type="match status" value="1"/>
</dbReference>
<keyword evidence="5 10" id="KW-0169">Cobalamin biosynthesis</keyword>
<protein>
    <recommendedName>
        <fullName evidence="4 10">Nicotinate-nucleotide--dimethylbenzimidazole phosphoribosyltransferase</fullName>
        <shortName evidence="10">NN:DBI PRT</shortName>
        <ecNumber evidence="3 10">2.4.2.21</ecNumber>
    </recommendedName>
    <alternativeName>
        <fullName evidence="8 10">N(1)-alpha-phosphoribosyltransferase</fullName>
    </alternativeName>
</protein>
<organism evidence="11 12">
    <name type="scientific">Desulfopila aestuarii DSM 18488</name>
    <dbReference type="NCBI Taxonomy" id="1121416"/>
    <lineage>
        <taxon>Bacteria</taxon>
        <taxon>Pseudomonadati</taxon>
        <taxon>Thermodesulfobacteriota</taxon>
        <taxon>Desulfobulbia</taxon>
        <taxon>Desulfobulbales</taxon>
        <taxon>Desulfocapsaceae</taxon>
        <taxon>Desulfopila</taxon>
    </lineage>
</organism>
<dbReference type="NCBIfam" id="TIGR03160">
    <property type="entry name" value="cobT_DBIPRT"/>
    <property type="match status" value="1"/>
</dbReference>
<keyword evidence="7 10" id="KW-0808">Transferase</keyword>
<keyword evidence="12" id="KW-1185">Reference proteome</keyword>
<dbReference type="CDD" id="cd02439">
    <property type="entry name" value="DMB-PRT_CobT"/>
    <property type="match status" value="1"/>
</dbReference>